<dbReference type="GO" id="GO:0006351">
    <property type="term" value="P:DNA-templated transcription"/>
    <property type="evidence" value="ECO:0007669"/>
    <property type="project" value="InterPro"/>
</dbReference>
<dbReference type="EnsemblPlants" id="OB02G18740.1">
    <property type="protein sequence ID" value="OB02G18740.1"/>
    <property type="gene ID" value="OB02G18740"/>
</dbReference>
<dbReference type="PANTHER" id="PTHR31506:SF48">
    <property type="entry name" value="PROTEIN BZR1 HOMOLOG 4"/>
    <property type="match status" value="1"/>
</dbReference>
<reference evidence="3" key="1">
    <citation type="submission" date="2013-04" db="UniProtKB">
        <authorList>
            <consortium name="EnsemblPlants"/>
        </authorList>
    </citation>
    <scope>IDENTIFICATION</scope>
</reference>
<comment type="similarity">
    <text evidence="1">Belongs to the BZR/LAT61 family.</text>
</comment>
<evidence type="ECO:0000313" key="3">
    <source>
        <dbReference type="EnsemblPlants" id="OB02G18740.1"/>
    </source>
</evidence>
<name>J3LB57_ORYBR</name>
<feature type="compositionally biased region" description="Low complexity" evidence="2">
    <location>
        <begin position="30"/>
        <end position="56"/>
    </location>
</feature>
<comment type="function">
    <text evidence="1">Functions in brassinosteroid signaling. May function as transcriptional repressor.</text>
</comment>
<dbReference type="GO" id="GO:0003677">
    <property type="term" value="F:DNA binding"/>
    <property type="evidence" value="ECO:0007669"/>
    <property type="project" value="UniProtKB-UniRule"/>
</dbReference>
<proteinExistence type="inferred from homology"/>
<feature type="region of interest" description="Disordered" evidence="2">
    <location>
        <begin position="1"/>
        <end position="57"/>
    </location>
</feature>
<dbReference type="GO" id="GO:0009742">
    <property type="term" value="P:brassinosteroid mediated signaling pathway"/>
    <property type="evidence" value="ECO:0007669"/>
    <property type="project" value="UniProtKB-UniRule"/>
</dbReference>
<feature type="compositionally biased region" description="Basic and acidic residues" evidence="2">
    <location>
        <begin position="1"/>
        <end position="15"/>
    </location>
</feature>
<keyword evidence="1" id="KW-0805">Transcription regulation</keyword>
<dbReference type="HOGENOM" id="CLU_1148741_0_0_1"/>
<evidence type="ECO:0000256" key="2">
    <source>
        <dbReference type="SAM" id="MobiDB-lite"/>
    </source>
</evidence>
<keyword evidence="1" id="KW-0238">DNA-binding</keyword>
<protein>
    <recommendedName>
        <fullName evidence="1">Protein BZR1 homolog</fullName>
    </recommendedName>
    <alternativeName>
        <fullName evidence="1">Protein BRASSINAZOLE-RESISTANT 1 homolog</fullName>
    </alternativeName>
</protein>
<dbReference type="AlphaFoldDB" id="J3LB57"/>
<organism evidence="3">
    <name type="scientific">Oryza brachyantha</name>
    <name type="common">malo sina</name>
    <dbReference type="NCBI Taxonomy" id="4533"/>
    <lineage>
        <taxon>Eukaryota</taxon>
        <taxon>Viridiplantae</taxon>
        <taxon>Streptophyta</taxon>
        <taxon>Embryophyta</taxon>
        <taxon>Tracheophyta</taxon>
        <taxon>Spermatophyta</taxon>
        <taxon>Magnoliopsida</taxon>
        <taxon>Liliopsida</taxon>
        <taxon>Poales</taxon>
        <taxon>Poaceae</taxon>
        <taxon>BOP clade</taxon>
        <taxon>Oryzoideae</taxon>
        <taxon>Oryzeae</taxon>
        <taxon>Oryzinae</taxon>
        <taxon>Oryza</taxon>
    </lineage>
</organism>
<evidence type="ECO:0000256" key="1">
    <source>
        <dbReference type="RuleBase" id="RU369040"/>
    </source>
</evidence>
<dbReference type="STRING" id="4533.J3LB57"/>
<comment type="subcellular location">
    <subcellularLocation>
        <location evidence="1">Nucleus</location>
    </subcellularLocation>
</comment>
<accession>J3LB57</accession>
<dbReference type="PANTHER" id="PTHR31506">
    <property type="entry name" value="BES1/BZR1 HOMOLOG PROTEIN 3-RELATED"/>
    <property type="match status" value="1"/>
</dbReference>
<dbReference type="Proteomes" id="UP000006038">
    <property type="component" value="Unassembled WGS sequence"/>
</dbReference>
<dbReference type="InterPro" id="IPR033264">
    <property type="entry name" value="BZR"/>
</dbReference>
<evidence type="ECO:0000313" key="4">
    <source>
        <dbReference type="Proteomes" id="UP000006038"/>
    </source>
</evidence>
<keyword evidence="4" id="KW-1185">Reference proteome</keyword>
<dbReference type="Gramene" id="OB02G18740.1">
    <property type="protein sequence ID" value="OB02G18740.1"/>
    <property type="gene ID" value="OB02G18740"/>
</dbReference>
<dbReference type="GO" id="GO:0003700">
    <property type="term" value="F:DNA-binding transcription factor activity"/>
    <property type="evidence" value="ECO:0007669"/>
    <property type="project" value="UniProtKB-UniRule"/>
</dbReference>
<dbReference type="GO" id="GO:0005634">
    <property type="term" value="C:nucleus"/>
    <property type="evidence" value="ECO:0007669"/>
    <property type="project" value="UniProtKB-SubCell"/>
</dbReference>
<keyword evidence="1" id="KW-1070">Brassinosteroid signaling pathway</keyword>
<keyword evidence="1" id="KW-0804">Transcription</keyword>
<sequence length="242" mass="26018">MTRGCVDRQGKDEVGCKPPPAELADQLGRSTSASPCSSSQPSPRGTSSFPSSGSSSQITLGGGGGVFGGCGEGSSLIPWLKTLSTGAGASSSKFPAHYSYFGGGSISAPPSSKLILRIDLCKKRILKIDPWIRNRCVSGSMAGIGDELGVHICSLPVAEILHEFIESELQDKIINHGMQPHNRVTQPEPVHQLFSVLFRTIKNDYTACEFYQHEDGGPPLFPWRRCTNSKIMVREDGHSHVH</sequence>